<feature type="transmembrane region" description="Helical" evidence="1">
    <location>
        <begin position="141"/>
        <end position="161"/>
    </location>
</feature>
<evidence type="ECO:0000256" key="1">
    <source>
        <dbReference type="SAM" id="Phobius"/>
    </source>
</evidence>
<keyword evidence="1" id="KW-1133">Transmembrane helix</keyword>
<dbReference type="OrthoDB" id="6516746at2759"/>
<dbReference type="Proteomes" id="UP000198287">
    <property type="component" value="Unassembled WGS sequence"/>
</dbReference>
<keyword evidence="1" id="KW-0812">Transmembrane</keyword>
<name>A0A226DZV9_FOLCA</name>
<dbReference type="PANTHER" id="PTHR15868:SF0">
    <property type="entry name" value="SIMILAR TO RIKEN CDNA 6430571L13 GENE_ SIMILAR TO G20 PROTEIN"/>
    <property type="match status" value="1"/>
</dbReference>
<comment type="caution">
    <text evidence="2">The sequence shown here is derived from an EMBL/GenBank/DDBJ whole genome shotgun (WGS) entry which is preliminary data.</text>
</comment>
<dbReference type="PANTHER" id="PTHR15868">
    <property type="entry name" value="SIMILAR TO RIKEN CDNA 6430571L13 GENE, SIMILAR TO G20 PROTEIN"/>
    <property type="match status" value="1"/>
</dbReference>
<dbReference type="AlphaFoldDB" id="A0A226DZV9"/>
<sequence length="212" mass="24209">MVEKYPDNLILMKLLSPISELPLTAVGDFPISYRNLLEGTTPRWKALQVEDSGGGLRSHKVVTTRRKSWSYIHPATPTADHRKGFASTRASFEEANPAVFPFTMAPTPTTTTTPTWLHKVHLLREDSNNDAKSLSISGTDLTFVVPFMIVLAVVGMILLCVRRRQRLEDLRHKLVPIYHFAPGEEDDEFAYDKDTDPWKEYWSSHESRKNQR</sequence>
<dbReference type="EMBL" id="LNIX01000008">
    <property type="protein sequence ID" value="OXA50560.1"/>
    <property type="molecule type" value="Genomic_DNA"/>
</dbReference>
<reference evidence="2 3" key="1">
    <citation type="submission" date="2015-12" db="EMBL/GenBank/DDBJ databases">
        <title>The genome of Folsomia candida.</title>
        <authorList>
            <person name="Faddeeva A."/>
            <person name="Derks M.F."/>
            <person name="Anvar Y."/>
            <person name="Smit S."/>
            <person name="Van Straalen N."/>
            <person name="Roelofs D."/>
        </authorList>
    </citation>
    <scope>NUCLEOTIDE SEQUENCE [LARGE SCALE GENOMIC DNA]</scope>
    <source>
        <strain evidence="2 3">VU population</strain>
        <tissue evidence="2">Whole body</tissue>
    </source>
</reference>
<evidence type="ECO:0000313" key="3">
    <source>
        <dbReference type="Proteomes" id="UP000198287"/>
    </source>
</evidence>
<proteinExistence type="predicted"/>
<keyword evidence="3" id="KW-1185">Reference proteome</keyword>
<evidence type="ECO:0000313" key="2">
    <source>
        <dbReference type="EMBL" id="OXA50560.1"/>
    </source>
</evidence>
<dbReference type="InterPro" id="IPR042351">
    <property type="entry name" value="C3orf18-like"/>
</dbReference>
<organism evidence="2 3">
    <name type="scientific">Folsomia candida</name>
    <name type="common">Springtail</name>
    <dbReference type="NCBI Taxonomy" id="158441"/>
    <lineage>
        <taxon>Eukaryota</taxon>
        <taxon>Metazoa</taxon>
        <taxon>Ecdysozoa</taxon>
        <taxon>Arthropoda</taxon>
        <taxon>Hexapoda</taxon>
        <taxon>Collembola</taxon>
        <taxon>Entomobryomorpha</taxon>
        <taxon>Isotomoidea</taxon>
        <taxon>Isotomidae</taxon>
        <taxon>Proisotominae</taxon>
        <taxon>Folsomia</taxon>
    </lineage>
</organism>
<protein>
    <submittedName>
        <fullName evidence="2">Uncharacterized protein</fullName>
    </submittedName>
</protein>
<accession>A0A226DZV9</accession>
<gene>
    <name evidence="2" type="ORF">Fcan01_14026</name>
</gene>
<keyword evidence="1" id="KW-0472">Membrane</keyword>